<dbReference type="GO" id="GO:0044205">
    <property type="term" value="P:'de novo' UMP biosynthetic process"/>
    <property type="evidence" value="ECO:0007669"/>
    <property type="project" value="UniProtKB-UniRule"/>
</dbReference>
<keyword evidence="4 7" id="KW-0665">Pyrimidine biosynthesis</keyword>
<dbReference type="Gene3D" id="3.20.20.70">
    <property type="entry name" value="Aldolase class I"/>
    <property type="match status" value="1"/>
</dbReference>
<dbReference type="Proteomes" id="UP000249417">
    <property type="component" value="Unassembled WGS sequence"/>
</dbReference>
<dbReference type="InterPro" id="IPR001754">
    <property type="entry name" value="OMPdeCOase_dom"/>
</dbReference>
<dbReference type="AlphaFoldDB" id="A0A2W5PV31"/>
<dbReference type="GO" id="GO:0005829">
    <property type="term" value="C:cytosol"/>
    <property type="evidence" value="ECO:0007669"/>
    <property type="project" value="TreeGrafter"/>
</dbReference>
<evidence type="ECO:0000313" key="12">
    <source>
        <dbReference type="EMBL" id="PZQ48617.1"/>
    </source>
</evidence>
<dbReference type="EC" id="4.1.1.23" evidence="7"/>
<feature type="active site" description="Proton donor" evidence="7">
    <location>
        <position position="68"/>
    </location>
</feature>
<dbReference type="InterPro" id="IPR011060">
    <property type="entry name" value="RibuloseP-bd_barrel"/>
</dbReference>
<feature type="binding site" evidence="7 9">
    <location>
        <position position="15"/>
    </location>
    <ligand>
        <name>substrate</name>
    </ligand>
</feature>
<dbReference type="InterPro" id="IPR013785">
    <property type="entry name" value="Aldolase_TIM"/>
</dbReference>
<evidence type="ECO:0000256" key="6">
    <source>
        <dbReference type="ARBA" id="ARBA00049157"/>
    </source>
</evidence>
<evidence type="ECO:0000256" key="10">
    <source>
        <dbReference type="RuleBase" id="RU000512"/>
    </source>
</evidence>
<dbReference type="HAMAP" id="MF_01200_B">
    <property type="entry name" value="OMPdecase_type1_B"/>
    <property type="match status" value="1"/>
</dbReference>
<feature type="binding site" evidence="7 9">
    <location>
        <position position="182"/>
    </location>
    <ligand>
        <name>substrate</name>
    </ligand>
</feature>
<comment type="function">
    <text evidence="1 7">Catalyzes the decarboxylation of orotidine 5'-monophosphate (OMP) to uridine 5'-monophosphate (UMP).</text>
</comment>
<sequence length="233" mass="24461">MKSRNGLPLIYCAIDTKDLGLAKELSAAMGEVGCGTKLGLEFFNMHGPQGVQMILEQRVKPSVFLDLKYHDIPNTVAGAIESAAPLDVAYLNVHASGGYEMMRVAKLSCAKATRLLAVTVLTSLNDSALEEVGQPDASQQVQRLASLTAKAGLDGVVCSAHEIKKLFDTHGPEFTLMVPGIRPAGSDAGDQKRVMTPAEAVSLGATHLVIGRPITSAKNPADAARDIIASIAA</sequence>
<organism evidence="12 13">
    <name type="scientific">Micavibrio aeruginosavorus</name>
    <dbReference type="NCBI Taxonomy" id="349221"/>
    <lineage>
        <taxon>Bacteria</taxon>
        <taxon>Pseudomonadati</taxon>
        <taxon>Bdellovibrionota</taxon>
        <taxon>Bdellovibrionia</taxon>
        <taxon>Bdellovibrionales</taxon>
        <taxon>Pseudobdellovibrionaceae</taxon>
        <taxon>Micavibrio</taxon>
    </lineage>
</organism>
<dbReference type="SUPFAM" id="SSF51366">
    <property type="entry name" value="Ribulose-phoshate binding barrel"/>
    <property type="match status" value="1"/>
</dbReference>
<dbReference type="PANTHER" id="PTHR32119">
    <property type="entry name" value="OROTIDINE 5'-PHOSPHATE DECARBOXYLASE"/>
    <property type="match status" value="1"/>
</dbReference>
<dbReference type="PROSITE" id="PS00156">
    <property type="entry name" value="OMPDECASE"/>
    <property type="match status" value="1"/>
</dbReference>
<comment type="catalytic activity">
    <reaction evidence="6 7 10">
        <text>orotidine 5'-phosphate + H(+) = UMP + CO2</text>
        <dbReference type="Rhea" id="RHEA:11596"/>
        <dbReference type="ChEBI" id="CHEBI:15378"/>
        <dbReference type="ChEBI" id="CHEBI:16526"/>
        <dbReference type="ChEBI" id="CHEBI:57538"/>
        <dbReference type="ChEBI" id="CHEBI:57865"/>
        <dbReference type="EC" id="4.1.1.23"/>
    </reaction>
</comment>
<feature type="active site" description="For OMPdecase activity" evidence="8">
    <location>
        <position position="71"/>
    </location>
</feature>
<evidence type="ECO:0000256" key="9">
    <source>
        <dbReference type="PIRSR" id="PIRSR614732-2"/>
    </source>
</evidence>
<dbReference type="GO" id="GO:0006207">
    <property type="term" value="P:'de novo' pyrimidine nucleobase biosynthetic process"/>
    <property type="evidence" value="ECO:0007669"/>
    <property type="project" value="InterPro"/>
</dbReference>
<dbReference type="EMBL" id="QFQB01000004">
    <property type="protein sequence ID" value="PZQ48617.1"/>
    <property type="molecule type" value="Genomic_DNA"/>
</dbReference>
<keyword evidence="5 7" id="KW-0456">Lyase</keyword>
<evidence type="ECO:0000259" key="11">
    <source>
        <dbReference type="SMART" id="SM00934"/>
    </source>
</evidence>
<comment type="pathway">
    <text evidence="2 7 10">Pyrimidine metabolism; UMP biosynthesis via de novo pathway; UMP from orotate: step 2/2.</text>
</comment>
<evidence type="ECO:0000256" key="3">
    <source>
        <dbReference type="ARBA" id="ARBA00022793"/>
    </source>
</evidence>
<feature type="binding site" evidence="7 9">
    <location>
        <position position="212"/>
    </location>
    <ligand>
        <name>substrate</name>
    </ligand>
</feature>
<accession>A0A2W5PV31</accession>
<reference evidence="12 13" key="1">
    <citation type="submission" date="2017-08" db="EMBL/GenBank/DDBJ databases">
        <title>Infants hospitalized years apart are colonized by the same room-sourced microbial strains.</title>
        <authorList>
            <person name="Brooks B."/>
            <person name="Olm M.R."/>
            <person name="Firek B.A."/>
            <person name="Baker R."/>
            <person name="Thomas B.C."/>
            <person name="Morowitz M.J."/>
            <person name="Banfield J.F."/>
        </authorList>
    </citation>
    <scope>NUCLEOTIDE SEQUENCE [LARGE SCALE GENOMIC DNA]</scope>
    <source>
        <strain evidence="12">S2_005_002_R2_29</strain>
    </source>
</reference>
<gene>
    <name evidence="7" type="primary">pyrF</name>
    <name evidence="12" type="ORF">DI551_01210</name>
</gene>
<evidence type="ECO:0000256" key="7">
    <source>
        <dbReference type="HAMAP-Rule" id="MF_01200"/>
    </source>
</evidence>
<keyword evidence="3 7" id="KW-0210">Decarboxylase</keyword>
<comment type="similarity">
    <text evidence="7">Belongs to the OMP decarboxylase family. Type 1 subfamily.</text>
</comment>
<evidence type="ECO:0000256" key="5">
    <source>
        <dbReference type="ARBA" id="ARBA00023239"/>
    </source>
</evidence>
<dbReference type="InterPro" id="IPR014732">
    <property type="entry name" value="OMPdecase"/>
</dbReference>
<name>A0A2W5PV31_9BACT</name>
<dbReference type="SMART" id="SM00934">
    <property type="entry name" value="OMPdecase"/>
    <property type="match status" value="1"/>
</dbReference>
<dbReference type="UniPathway" id="UPA00070">
    <property type="reaction ID" value="UER00120"/>
</dbReference>
<feature type="binding site" evidence="7 9">
    <location>
        <position position="122"/>
    </location>
    <ligand>
        <name>substrate</name>
    </ligand>
</feature>
<dbReference type="NCBIfam" id="NF001273">
    <property type="entry name" value="PRK00230.1"/>
    <property type="match status" value="1"/>
</dbReference>
<dbReference type="PANTHER" id="PTHR32119:SF2">
    <property type="entry name" value="OROTIDINE 5'-PHOSPHATE DECARBOXYLASE"/>
    <property type="match status" value="1"/>
</dbReference>
<comment type="subunit">
    <text evidence="7">Homodimer.</text>
</comment>
<dbReference type="CDD" id="cd04725">
    <property type="entry name" value="OMP_decarboxylase_like"/>
    <property type="match status" value="1"/>
</dbReference>
<feature type="binding site" evidence="7">
    <location>
        <begin position="66"/>
        <end position="75"/>
    </location>
    <ligand>
        <name>substrate</name>
    </ligand>
</feature>
<dbReference type="InterPro" id="IPR018089">
    <property type="entry name" value="OMPdecase_AS"/>
</dbReference>
<evidence type="ECO:0000313" key="13">
    <source>
        <dbReference type="Proteomes" id="UP000249417"/>
    </source>
</evidence>
<evidence type="ECO:0000256" key="4">
    <source>
        <dbReference type="ARBA" id="ARBA00022975"/>
    </source>
</evidence>
<feature type="active site" description="For OMPdecase activity" evidence="8">
    <location>
        <position position="66"/>
    </location>
</feature>
<feature type="binding site" evidence="7 9">
    <location>
        <position position="37"/>
    </location>
    <ligand>
        <name>substrate</name>
    </ligand>
</feature>
<feature type="active site" description="For OMPdecase activity" evidence="8">
    <location>
        <position position="68"/>
    </location>
</feature>
<evidence type="ECO:0000256" key="8">
    <source>
        <dbReference type="PIRSR" id="PIRSR614732-1"/>
    </source>
</evidence>
<evidence type="ECO:0000256" key="2">
    <source>
        <dbReference type="ARBA" id="ARBA00004861"/>
    </source>
</evidence>
<comment type="caution">
    <text evidence="12">The sequence shown here is derived from an EMBL/GenBank/DDBJ whole genome shotgun (WGS) entry which is preliminary data.</text>
</comment>
<dbReference type="Pfam" id="PF00215">
    <property type="entry name" value="OMPdecase"/>
    <property type="match status" value="1"/>
</dbReference>
<proteinExistence type="inferred from homology"/>
<feature type="binding site" evidence="7 9">
    <location>
        <position position="191"/>
    </location>
    <ligand>
        <name>substrate</name>
    </ligand>
</feature>
<dbReference type="InterPro" id="IPR047596">
    <property type="entry name" value="OMPdecase_bac"/>
</dbReference>
<dbReference type="NCBIfam" id="TIGR01740">
    <property type="entry name" value="pyrF"/>
    <property type="match status" value="1"/>
</dbReference>
<feature type="binding site" evidence="7 9">
    <location>
        <position position="211"/>
    </location>
    <ligand>
        <name>substrate</name>
    </ligand>
</feature>
<feature type="domain" description="Orotidine 5'-phosphate decarboxylase" evidence="11">
    <location>
        <begin position="9"/>
        <end position="227"/>
    </location>
</feature>
<dbReference type="GO" id="GO:0004590">
    <property type="term" value="F:orotidine-5'-phosphate decarboxylase activity"/>
    <property type="evidence" value="ECO:0007669"/>
    <property type="project" value="UniProtKB-UniRule"/>
</dbReference>
<protein>
    <recommendedName>
        <fullName evidence="7">Orotidine 5'-phosphate decarboxylase</fullName>
        <ecNumber evidence="7">4.1.1.23</ecNumber>
    </recommendedName>
    <alternativeName>
        <fullName evidence="7">OMP decarboxylase</fullName>
        <shortName evidence="7">OMPDCase</shortName>
        <shortName evidence="7">OMPdecase</shortName>
    </alternativeName>
</protein>
<evidence type="ECO:0000256" key="1">
    <source>
        <dbReference type="ARBA" id="ARBA00002356"/>
    </source>
</evidence>